<feature type="compositionally biased region" description="Polar residues" evidence="3">
    <location>
        <begin position="115"/>
        <end position="124"/>
    </location>
</feature>
<dbReference type="FunFam" id="1.20.58.340:FF:000023">
    <property type="entry name" value="Magnesium transporter MRS2-E"/>
    <property type="match status" value="1"/>
</dbReference>
<evidence type="ECO:0000256" key="1">
    <source>
        <dbReference type="ARBA" id="ARBA00007535"/>
    </source>
</evidence>
<dbReference type="EnsemblPlants" id="KQL07897">
    <property type="protein sequence ID" value="KQL07897"/>
    <property type="gene ID" value="SETIT_001647mg"/>
</dbReference>
<dbReference type="PANTHER" id="PTHR13890:SF34">
    <property type="entry name" value="MAGNESIUM TRANSPORTER MRS2-E"/>
    <property type="match status" value="1"/>
</dbReference>
<evidence type="ECO:0000256" key="3">
    <source>
        <dbReference type="SAM" id="MobiDB-lite"/>
    </source>
</evidence>
<feature type="compositionally biased region" description="Basic and acidic residues" evidence="3">
    <location>
        <begin position="251"/>
        <end position="261"/>
    </location>
</feature>
<dbReference type="EMBL" id="AGNK02003385">
    <property type="status" value="NOT_ANNOTATED_CDS"/>
    <property type="molecule type" value="Genomic_DNA"/>
</dbReference>
<feature type="region of interest" description="Disordered" evidence="3">
    <location>
        <begin position="114"/>
        <end position="137"/>
    </location>
</feature>
<dbReference type="Gramene" id="KQL07897">
    <property type="protein sequence ID" value="KQL07897"/>
    <property type="gene ID" value="SETIT_001647mg"/>
</dbReference>
<feature type="compositionally biased region" description="Acidic residues" evidence="3">
    <location>
        <begin position="262"/>
        <end position="272"/>
    </location>
</feature>
<gene>
    <name evidence="4" type="primary">LOC101762874</name>
</gene>
<sequence>MERKQPPPAPVARRKGAAASRKKWLVVPAAGEPREAELGKHRTMEMTGLPTRDLRVLDPDLSSPSTILVRERAVVVNLEHVKAIVTATQALVLDSSNPLLGLFLKDLHARVASPDVSSTGSATDRSNETDQGEGNGPTVALCRAGSAKILPFELKVLEVCLEHTCKCLESETLALEKEAYPALDELTSKVSRLNLEHVRHIKNRLVALSGRVQKVRDELEHLLDDDMDMSEMYLTRKLAFQGFTETLSRVDSNKDAPTDHDEKEEEDSDDEIETGHESSAYVKPDIEELEMLVEAYFVQIDGTLNKLYNVCSISLYSQLGLTQHLHDRLL</sequence>
<feature type="region of interest" description="Disordered" evidence="3">
    <location>
        <begin position="250"/>
        <end position="280"/>
    </location>
</feature>
<dbReference type="Gene3D" id="1.20.58.340">
    <property type="entry name" value="Magnesium transport protein CorA, transmembrane region"/>
    <property type="match status" value="1"/>
</dbReference>
<reference evidence="5" key="1">
    <citation type="journal article" date="2012" name="Nat. Biotechnol.">
        <title>Reference genome sequence of the model plant Setaria.</title>
        <authorList>
            <person name="Bennetzen J.L."/>
            <person name="Schmutz J."/>
            <person name="Wang H."/>
            <person name="Percifield R."/>
            <person name="Hawkins J."/>
            <person name="Pontaroli A.C."/>
            <person name="Estep M."/>
            <person name="Feng L."/>
            <person name="Vaughn J.N."/>
            <person name="Grimwood J."/>
            <person name="Jenkins J."/>
            <person name="Barry K."/>
            <person name="Lindquist E."/>
            <person name="Hellsten U."/>
            <person name="Deshpande S."/>
            <person name="Wang X."/>
            <person name="Wu X."/>
            <person name="Mitros T."/>
            <person name="Triplett J."/>
            <person name="Yang X."/>
            <person name="Ye C.Y."/>
            <person name="Mauro-Herrera M."/>
            <person name="Wang L."/>
            <person name="Li P."/>
            <person name="Sharma M."/>
            <person name="Sharma R."/>
            <person name="Ronald P.C."/>
            <person name="Panaud O."/>
            <person name="Kellogg E.A."/>
            <person name="Brutnell T.P."/>
            <person name="Doust A.N."/>
            <person name="Tuskan G.A."/>
            <person name="Rokhsar D."/>
            <person name="Devos K.M."/>
        </authorList>
    </citation>
    <scope>NUCLEOTIDE SEQUENCE [LARGE SCALE GENOMIC DNA]</scope>
    <source>
        <strain evidence="5">cv. Yugu1</strain>
    </source>
</reference>
<dbReference type="ExpressionAtlas" id="K3XJX3">
    <property type="expression patterns" value="baseline"/>
</dbReference>
<dbReference type="HOGENOM" id="CLU_034694_1_0_1"/>
<comment type="function">
    <text evidence="2">Magnesium transporter that may mediate the influx of magnesium.</text>
</comment>
<keyword evidence="2" id="KW-0813">Transport</keyword>
<proteinExistence type="inferred from homology"/>
<keyword evidence="2" id="KW-0406">Ion transport</keyword>
<accession>K3XJX3</accession>
<comment type="similarity">
    <text evidence="1 2">Belongs to the CorA metal ion transporter (MIT) (TC 1.A.35.5) family.</text>
</comment>
<keyword evidence="2" id="KW-0460">Magnesium</keyword>
<comment type="subcellular location">
    <subcellularLocation>
        <location evidence="2">Membrane</location>
        <topology evidence="2">Multi-pass membrane protein</topology>
    </subcellularLocation>
</comment>
<dbReference type="CDD" id="cd12823">
    <property type="entry name" value="Mrs2_Mfm1p-like"/>
    <property type="match status" value="1"/>
</dbReference>
<dbReference type="GO" id="GO:0016020">
    <property type="term" value="C:membrane"/>
    <property type="evidence" value="ECO:0007669"/>
    <property type="project" value="UniProtKB-SubCell"/>
</dbReference>
<keyword evidence="5" id="KW-1185">Reference proteome</keyword>
<reference evidence="4" key="2">
    <citation type="submission" date="2018-08" db="UniProtKB">
        <authorList>
            <consortium name="EnsemblPlants"/>
        </authorList>
    </citation>
    <scope>IDENTIFICATION</scope>
    <source>
        <strain evidence="4">Yugu1</strain>
    </source>
</reference>
<dbReference type="InterPro" id="IPR039204">
    <property type="entry name" value="MRS2-like"/>
</dbReference>
<name>K3XJX3_SETIT</name>
<protein>
    <recommendedName>
        <fullName evidence="2">Magnesium transporter</fullName>
    </recommendedName>
</protein>
<dbReference type="Gene3D" id="2.40.128.330">
    <property type="match status" value="1"/>
</dbReference>
<evidence type="ECO:0000313" key="4">
    <source>
        <dbReference type="EnsemblPlants" id="KQL07897"/>
    </source>
</evidence>
<dbReference type="Proteomes" id="UP000004995">
    <property type="component" value="Unassembled WGS sequence"/>
</dbReference>
<dbReference type="GO" id="GO:0015095">
    <property type="term" value="F:magnesium ion transmembrane transporter activity"/>
    <property type="evidence" value="ECO:0007669"/>
    <property type="project" value="UniProtKB-ARBA"/>
</dbReference>
<dbReference type="PANTHER" id="PTHR13890">
    <property type="entry name" value="RNA SPLICING PROTEIN MRS2, MITOCHONDRIAL"/>
    <property type="match status" value="1"/>
</dbReference>
<dbReference type="Pfam" id="PF22099">
    <property type="entry name" value="MRS2-like"/>
    <property type="match status" value="1"/>
</dbReference>
<dbReference type="AlphaFoldDB" id="K3XJX3"/>
<evidence type="ECO:0000313" key="5">
    <source>
        <dbReference type="Proteomes" id="UP000004995"/>
    </source>
</evidence>
<evidence type="ECO:0000256" key="2">
    <source>
        <dbReference type="RuleBase" id="RU366041"/>
    </source>
</evidence>
<organism evidence="4 5">
    <name type="scientific">Setaria italica</name>
    <name type="common">Foxtail millet</name>
    <name type="synonym">Panicum italicum</name>
    <dbReference type="NCBI Taxonomy" id="4555"/>
    <lineage>
        <taxon>Eukaryota</taxon>
        <taxon>Viridiplantae</taxon>
        <taxon>Streptophyta</taxon>
        <taxon>Embryophyta</taxon>
        <taxon>Tracheophyta</taxon>
        <taxon>Spermatophyta</taxon>
        <taxon>Magnoliopsida</taxon>
        <taxon>Liliopsida</taxon>
        <taxon>Poales</taxon>
        <taxon>Poaceae</taxon>
        <taxon>PACMAD clade</taxon>
        <taxon>Panicoideae</taxon>
        <taxon>Panicodae</taxon>
        <taxon>Paniceae</taxon>
        <taxon>Cenchrinae</taxon>
        <taxon>Setaria</taxon>
    </lineage>
</organism>